<dbReference type="Proteomes" id="UP001162992">
    <property type="component" value="Chromosome 14"/>
</dbReference>
<sequence>MQNTHDDCSRSASFCVHSMVIPLKINHTYYYIFANYSLSFIFLYQNIHVQNARNQLFWELAPSLQIPDQVCSMEIFCSLFGLIYIYSHFVEQLSWLGYLAIHPHHRSNRLPG</sequence>
<reference evidence="2" key="1">
    <citation type="journal article" date="2024" name="Proc. Natl. Acad. Sci. U.S.A.">
        <title>Extraordinary preservation of gene collinearity over three hundred million years revealed in homosporous lycophytes.</title>
        <authorList>
            <person name="Li C."/>
            <person name="Wickell D."/>
            <person name="Kuo L.Y."/>
            <person name="Chen X."/>
            <person name="Nie B."/>
            <person name="Liao X."/>
            <person name="Peng D."/>
            <person name="Ji J."/>
            <person name="Jenkins J."/>
            <person name="Williams M."/>
            <person name="Shu S."/>
            <person name="Plott C."/>
            <person name="Barry K."/>
            <person name="Rajasekar S."/>
            <person name="Grimwood J."/>
            <person name="Han X."/>
            <person name="Sun S."/>
            <person name="Hou Z."/>
            <person name="He W."/>
            <person name="Dai G."/>
            <person name="Sun C."/>
            <person name="Schmutz J."/>
            <person name="Leebens-Mack J.H."/>
            <person name="Li F.W."/>
            <person name="Wang L."/>
        </authorList>
    </citation>
    <scope>NUCLEOTIDE SEQUENCE [LARGE SCALE GENOMIC DNA]</scope>
    <source>
        <strain evidence="2">cv. PW_Plant_1</strain>
    </source>
</reference>
<comment type="caution">
    <text evidence="1">The sequence shown here is derived from an EMBL/GenBank/DDBJ whole genome shotgun (WGS) entry which is preliminary data.</text>
</comment>
<evidence type="ECO:0000313" key="2">
    <source>
        <dbReference type="Proteomes" id="UP001162992"/>
    </source>
</evidence>
<keyword evidence="2" id="KW-1185">Reference proteome</keyword>
<accession>A0ACC2BRB2</accession>
<evidence type="ECO:0000313" key="1">
    <source>
        <dbReference type="EMBL" id="KAJ7532235.1"/>
    </source>
</evidence>
<name>A0ACC2BRB2_DIPCM</name>
<organism evidence="1 2">
    <name type="scientific">Diphasiastrum complanatum</name>
    <name type="common">Issler's clubmoss</name>
    <name type="synonym">Lycopodium complanatum</name>
    <dbReference type="NCBI Taxonomy" id="34168"/>
    <lineage>
        <taxon>Eukaryota</taxon>
        <taxon>Viridiplantae</taxon>
        <taxon>Streptophyta</taxon>
        <taxon>Embryophyta</taxon>
        <taxon>Tracheophyta</taxon>
        <taxon>Lycopodiopsida</taxon>
        <taxon>Lycopodiales</taxon>
        <taxon>Lycopodiaceae</taxon>
        <taxon>Lycopodioideae</taxon>
        <taxon>Diphasiastrum</taxon>
    </lineage>
</organism>
<dbReference type="EMBL" id="CM055105">
    <property type="protein sequence ID" value="KAJ7532235.1"/>
    <property type="molecule type" value="Genomic_DNA"/>
</dbReference>
<proteinExistence type="predicted"/>
<gene>
    <name evidence="1" type="ORF">O6H91_14G078900</name>
</gene>
<protein>
    <submittedName>
        <fullName evidence="1">Uncharacterized protein</fullName>
    </submittedName>
</protein>